<feature type="DNA-binding region" description="H-T-H motif" evidence="2">
    <location>
        <begin position="35"/>
        <end position="54"/>
    </location>
</feature>
<dbReference type="PANTHER" id="PTHR30055:SF148">
    <property type="entry name" value="TETR-FAMILY TRANSCRIPTIONAL REGULATOR"/>
    <property type="match status" value="1"/>
</dbReference>
<dbReference type="Pfam" id="PF00440">
    <property type="entry name" value="TetR_N"/>
    <property type="match status" value="1"/>
</dbReference>
<sequence>MQIKRGRKRDDNVRLSILAAMLELVEEGNSFARISVEQLARQAGVSKTTIYKWWPGKEDIFCEAFLLHAREALPVLEYDAGNQRDFYAQFILRTIEMRKFHRTPVARVMIGLALEHPEIANQLFEKHQQPRFLAMQKVFTRWFTDHTTEEDAAFFLKMSFSLIYNFSAANSDEEVVTLIRRLFRTIFPHYAELDLNYP</sequence>
<dbReference type="Gene3D" id="1.10.357.10">
    <property type="entry name" value="Tetracycline Repressor, domain 2"/>
    <property type="match status" value="1"/>
</dbReference>
<evidence type="ECO:0000259" key="3">
    <source>
        <dbReference type="PROSITE" id="PS50977"/>
    </source>
</evidence>
<evidence type="ECO:0000313" key="4">
    <source>
        <dbReference type="EMBL" id="SUF59447.1"/>
    </source>
</evidence>
<dbReference type="InterPro" id="IPR001647">
    <property type="entry name" value="HTH_TetR"/>
</dbReference>
<dbReference type="PROSITE" id="PS50977">
    <property type="entry name" value="HTH_TETR_2"/>
    <property type="match status" value="1"/>
</dbReference>
<dbReference type="AlphaFoldDB" id="A0A379QSZ9"/>
<dbReference type="GO" id="GO:0000976">
    <property type="term" value="F:transcription cis-regulatory region binding"/>
    <property type="evidence" value="ECO:0007669"/>
    <property type="project" value="TreeGrafter"/>
</dbReference>
<accession>A0A379QSZ9</accession>
<evidence type="ECO:0000256" key="1">
    <source>
        <dbReference type="ARBA" id="ARBA00023125"/>
    </source>
</evidence>
<feature type="domain" description="HTH tetR-type" evidence="3">
    <location>
        <begin position="11"/>
        <end position="72"/>
    </location>
</feature>
<name>A0A379QSZ9_SALER</name>
<keyword evidence="1 2" id="KW-0238">DNA-binding</keyword>
<dbReference type="SUPFAM" id="SSF46689">
    <property type="entry name" value="Homeodomain-like"/>
    <property type="match status" value="1"/>
</dbReference>
<protein>
    <submittedName>
        <fullName evidence="4">Bacterial regulatory proteins, tetR family</fullName>
    </submittedName>
</protein>
<gene>
    <name evidence="4" type="ORF">NCTC10252_04826</name>
</gene>
<dbReference type="GO" id="GO:0003700">
    <property type="term" value="F:DNA-binding transcription factor activity"/>
    <property type="evidence" value="ECO:0007669"/>
    <property type="project" value="TreeGrafter"/>
</dbReference>
<dbReference type="InterPro" id="IPR009057">
    <property type="entry name" value="Homeodomain-like_sf"/>
</dbReference>
<evidence type="ECO:0000313" key="5">
    <source>
        <dbReference type="Proteomes" id="UP000254597"/>
    </source>
</evidence>
<reference evidence="4 5" key="1">
    <citation type="submission" date="2018-06" db="EMBL/GenBank/DDBJ databases">
        <authorList>
            <consortium name="Pathogen Informatics"/>
            <person name="Doyle S."/>
        </authorList>
    </citation>
    <scope>NUCLEOTIDE SEQUENCE [LARGE SCALE GENOMIC DNA]</scope>
    <source>
        <strain evidence="4 5">NCTC10252</strain>
    </source>
</reference>
<evidence type="ECO:0000256" key="2">
    <source>
        <dbReference type="PROSITE-ProRule" id="PRU00335"/>
    </source>
</evidence>
<dbReference type="PANTHER" id="PTHR30055">
    <property type="entry name" value="HTH-TYPE TRANSCRIPTIONAL REGULATOR RUTR"/>
    <property type="match status" value="1"/>
</dbReference>
<dbReference type="Proteomes" id="UP000254597">
    <property type="component" value="Unassembled WGS sequence"/>
</dbReference>
<organism evidence="4 5">
    <name type="scientific">Salmonella enterica</name>
    <name type="common">Salmonella choleraesuis</name>
    <dbReference type="NCBI Taxonomy" id="28901"/>
    <lineage>
        <taxon>Bacteria</taxon>
        <taxon>Pseudomonadati</taxon>
        <taxon>Pseudomonadota</taxon>
        <taxon>Gammaproteobacteria</taxon>
        <taxon>Enterobacterales</taxon>
        <taxon>Enterobacteriaceae</taxon>
        <taxon>Salmonella</taxon>
    </lineage>
</organism>
<dbReference type="InterPro" id="IPR050109">
    <property type="entry name" value="HTH-type_TetR-like_transc_reg"/>
</dbReference>
<proteinExistence type="predicted"/>
<dbReference type="EMBL" id="UGWP01000004">
    <property type="protein sequence ID" value="SUF59447.1"/>
    <property type="molecule type" value="Genomic_DNA"/>
</dbReference>